<dbReference type="PROSITE" id="PS50088">
    <property type="entry name" value="ANK_REPEAT"/>
    <property type="match status" value="3"/>
</dbReference>
<dbReference type="Proteomes" id="UP001304300">
    <property type="component" value="Chromosome"/>
</dbReference>
<feature type="region of interest" description="Disordered" evidence="4">
    <location>
        <begin position="1"/>
        <end position="24"/>
    </location>
</feature>
<evidence type="ECO:0000313" key="6">
    <source>
        <dbReference type="Proteomes" id="UP001304300"/>
    </source>
</evidence>
<feature type="repeat" description="ANK" evidence="3">
    <location>
        <begin position="252"/>
        <end position="284"/>
    </location>
</feature>
<keyword evidence="6" id="KW-1185">Reference proteome</keyword>
<keyword evidence="2 3" id="KW-0040">ANK repeat</keyword>
<evidence type="ECO:0000256" key="3">
    <source>
        <dbReference type="PROSITE-ProRule" id="PRU00023"/>
    </source>
</evidence>
<dbReference type="InterPro" id="IPR036770">
    <property type="entry name" value="Ankyrin_rpt-contain_sf"/>
</dbReference>
<sequence length="618" mass="68204">MSNARKRLPVKPSAEHLRKQAKRRQRLAEGRTLADVQYEMAQEYGCRNWGELMHVVETMLRGADQLSNVKYDWEALPKAVNEDDIDRVREILASGKFTQHDLDLGLARALYFPKRRELAELLVEHGADVDGQYGSDYGPIVLVTGEGLNADALQFMIDHGCDVTFSPIKSKYGQASPMGHTLGSYVRGRNEHKHRCIEILEKHGAYMPPEVTPPMMAIHKGDAKLLKQMLRDDPGLVHRQFPDMPYGNISLKGATLFHLAAEYAEIECINVLLDHGADINVRAMVIDGVGGQTPVFHAAAAYDHWKAEALPLLTERVGEWLDTSVRATVKRFDERIGPVSVMELYNKNTEILELLKPLDVKTKLKTALRRGDTKSANELIDAHPEALGIDLWPAAIIEGKSLEATRLLAERGLSVDQCTAPRKPLHLAVYPCLPEIVQYLLEQGADPNQQNPLGETPLELLNAYETRPVGDPDASEIRQLLLEAGVKDSILAATRAGEIETVKHFLSESPESIHQLVPIDGLSVLAVAACCGRVEIVRLLLEKGMAVDGANELGNTPLWFACRSLASIADRLEVAKVLLEAGASVNHPCEDGETPLEAARNSNELELIALLESYFPGD</sequence>
<dbReference type="EMBL" id="CP136920">
    <property type="protein sequence ID" value="WOO41621.1"/>
    <property type="molecule type" value="Genomic_DNA"/>
</dbReference>
<organism evidence="5 6">
    <name type="scientific">Rubellicoccus peritrichatus</name>
    <dbReference type="NCBI Taxonomy" id="3080537"/>
    <lineage>
        <taxon>Bacteria</taxon>
        <taxon>Pseudomonadati</taxon>
        <taxon>Verrucomicrobiota</taxon>
        <taxon>Opitutia</taxon>
        <taxon>Puniceicoccales</taxon>
        <taxon>Cerasicoccaceae</taxon>
        <taxon>Rubellicoccus</taxon>
    </lineage>
</organism>
<dbReference type="InterPro" id="IPR002110">
    <property type="entry name" value="Ankyrin_rpt"/>
</dbReference>
<feature type="repeat" description="ANK" evidence="3">
    <location>
        <begin position="520"/>
        <end position="552"/>
    </location>
</feature>
<proteinExistence type="predicted"/>
<evidence type="ECO:0000313" key="5">
    <source>
        <dbReference type="EMBL" id="WOO41621.1"/>
    </source>
</evidence>
<name>A0AAQ3LA37_9BACT</name>
<feature type="repeat" description="ANK" evidence="3">
    <location>
        <begin position="420"/>
        <end position="452"/>
    </location>
</feature>
<gene>
    <name evidence="5" type="ORF">RZN69_00875</name>
</gene>
<dbReference type="SUPFAM" id="SSF48403">
    <property type="entry name" value="Ankyrin repeat"/>
    <property type="match status" value="2"/>
</dbReference>
<dbReference type="SMART" id="SM00248">
    <property type="entry name" value="ANK"/>
    <property type="match status" value="7"/>
</dbReference>
<dbReference type="PANTHER" id="PTHR24189:SF50">
    <property type="entry name" value="ANKYRIN REPEAT AND SOCS BOX PROTEIN 2"/>
    <property type="match status" value="1"/>
</dbReference>
<dbReference type="PROSITE" id="PS50297">
    <property type="entry name" value="ANK_REP_REGION"/>
    <property type="match status" value="3"/>
</dbReference>
<dbReference type="Gene3D" id="1.25.40.20">
    <property type="entry name" value="Ankyrin repeat-containing domain"/>
    <property type="match status" value="4"/>
</dbReference>
<dbReference type="AlphaFoldDB" id="A0AAQ3LA37"/>
<dbReference type="RefSeq" id="WP_317834105.1">
    <property type="nucleotide sequence ID" value="NZ_CP136920.1"/>
</dbReference>
<evidence type="ECO:0000256" key="2">
    <source>
        <dbReference type="ARBA" id="ARBA00023043"/>
    </source>
</evidence>
<evidence type="ECO:0000256" key="1">
    <source>
        <dbReference type="ARBA" id="ARBA00022737"/>
    </source>
</evidence>
<dbReference type="Pfam" id="PF12796">
    <property type="entry name" value="Ank_2"/>
    <property type="match status" value="3"/>
</dbReference>
<dbReference type="PANTHER" id="PTHR24189">
    <property type="entry name" value="MYOTROPHIN"/>
    <property type="match status" value="1"/>
</dbReference>
<accession>A0AAQ3LA37</accession>
<evidence type="ECO:0000256" key="4">
    <source>
        <dbReference type="SAM" id="MobiDB-lite"/>
    </source>
</evidence>
<reference evidence="5 6" key="1">
    <citation type="submission" date="2023-10" db="EMBL/GenBank/DDBJ databases">
        <title>Rubellicoccus peritrichatus gen. nov., sp. nov., isolated from an algae of coral reef tank.</title>
        <authorList>
            <person name="Luo J."/>
        </authorList>
    </citation>
    <scope>NUCLEOTIDE SEQUENCE [LARGE SCALE GENOMIC DNA]</scope>
    <source>
        <strain evidence="5 6">CR14</strain>
    </source>
</reference>
<dbReference type="InterPro" id="IPR050745">
    <property type="entry name" value="Multifunctional_regulatory"/>
</dbReference>
<protein>
    <submittedName>
        <fullName evidence="5">Ankyrin repeat domain-containing protein</fullName>
    </submittedName>
</protein>
<keyword evidence="1" id="KW-0677">Repeat</keyword>
<dbReference type="KEGG" id="puo:RZN69_00875"/>